<name>A0A0B6ZFV3_9EUPU</name>
<dbReference type="EMBL" id="HACG01020594">
    <property type="protein sequence ID" value="CEK67459.1"/>
    <property type="molecule type" value="Transcribed_RNA"/>
</dbReference>
<dbReference type="AlphaFoldDB" id="A0A0B6ZFV3"/>
<evidence type="ECO:0000313" key="1">
    <source>
        <dbReference type="EMBL" id="CEK67459.1"/>
    </source>
</evidence>
<protein>
    <submittedName>
        <fullName evidence="1">Uncharacterized protein</fullName>
    </submittedName>
</protein>
<proteinExistence type="predicted"/>
<feature type="non-terminal residue" evidence="1">
    <location>
        <position position="66"/>
    </location>
</feature>
<gene>
    <name evidence="1" type="primary">ORF62711</name>
</gene>
<accession>A0A0B6ZFV3</accession>
<sequence length="66" mass="7631">MRGNGLEYIVKIDKEEGREPHRLISCARNRLTTNMINSIGELDVLEQEDHSFHANYNTLYHSSCLP</sequence>
<organism evidence="1">
    <name type="scientific">Arion vulgaris</name>
    <dbReference type="NCBI Taxonomy" id="1028688"/>
    <lineage>
        <taxon>Eukaryota</taxon>
        <taxon>Metazoa</taxon>
        <taxon>Spiralia</taxon>
        <taxon>Lophotrochozoa</taxon>
        <taxon>Mollusca</taxon>
        <taxon>Gastropoda</taxon>
        <taxon>Heterobranchia</taxon>
        <taxon>Euthyneura</taxon>
        <taxon>Panpulmonata</taxon>
        <taxon>Eupulmonata</taxon>
        <taxon>Stylommatophora</taxon>
        <taxon>Helicina</taxon>
        <taxon>Arionoidea</taxon>
        <taxon>Arionidae</taxon>
        <taxon>Arion</taxon>
    </lineage>
</organism>
<reference evidence="1" key="1">
    <citation type="submission" date="2014-12" db="EMBL/GenBank/DDBJ databases">
        <title>Insight into the proteome of Arion vulgaris.</title>
        <authorList>
            <person name="Aradska J."/>
            <person name="Bulat T."/>
            <person name="Smidak R."/>
            <person name="Sarate P."/>
            <person name="Gangsoo J."/>
            <person name="Sialana F."/>
            <person name="Bilban M."/>
            <person name="Lubec G."/>
        </authorList>
    </citation>
    <scope>NUCLEOTIDE SEQUENCE</scope>
    <source>
        <tissue evidence="1">Skin</tissue>
    </source>
</reference>